<keyword evidence="2" id="KW-1185">Reference proteome</keyword>
<gene>
    <name evidence="1" type="ORF">EDC63_12730</name>
</gene>
<reference evidence="1 2" key="1">
    <citation type="submission" date="2019-03" db="EMBL/GenBank/DDBJ databases">
        <title>Genomic Encyclopedia of Type Strains, Phase IV (KMG-IV): sequencing the most valuable type-strain genomes for metagenomic binning, comparative biology and taxonomic classification.</title>
        <authorList>
            <person name="Goeker M."/>
        </authorList>
    </citation>
    <scope>NUCLEOTIDE SEQUENCE [LARGE SCALE GENOMIC DNA]</scope>
    <source>
        <strain evidence="1 2">DSM 100309</strain>
    </source>
</reference>
<sequence length="56" mass="6128">MQNQPVNLTAHVEQLPTKILEELDNRAWADRNAEALSAHGVNIASTGLAGTEFDRI</sequence>
<dbReference type="RefSeq" id="WP_165923029.1">
    <property type="nucleotide sequence ID" value="NZ_BHVT01000005.1"/>
</dbReference>
<accession>A0A4R3XRW1</accession>
<evidence type="ECO:0000313" key="1">
    <source>
        <dbReference type="EMBL" id="TCV81072.1"/>
    </source>
</evidence>
<organism evidence="1 2">
    <name type="scientific">Sulfurirhabdus autotrophica</name>
    <dbReference type="NCBI Taxonomy" id="1706046"/>
    <lineage>
        <taxon>Bacteria</taxon>
        <taxon>Pseudomonadati</taxon>
        <taxon>Pseudomonadota</taxon>
        <taxon>Betaproteobacteria</taxon>
        <taxon>Nitrosomonadales</taxon>
        <taxon>Sulfuricellaceae</taxon>
        <taxon>Sulfurirhabdus</taxon>
    </lineage>
</organism>
<protein>
    <submittedName>
        <fullName evidence="1">Uncharacterized protein</fullName>
    </submittedName>
</protein>
<name>A0A4R3XRW1_9PROT</name>
<proteinExistence type="predicted"/>
<dbReference type="Proteomes" id="UP000295367">
    <property type="component" value="Unassembled WGS sequence"/>
</dbReference>
<dbReference type="EMBL" id="SMCO01000027">
    <property type="protein sequence ID" value="TCV81072.1"/>
    <property type="molecule type" value="Genomic_DNA"/>
</dbReference>
<evidence type="ECO:0000313" key="2">
    <source>
        <dbReference type="Proteomes" id="UP000295367"/>
    </source>
</evidence>
<dbReference type="AlphaFoldDB" id="A0A4R3XRW1"/>
<comment type="caution">
    <text evidence="1">The sequence shown here is derived from an EMBL/GenBank/DDBJ whole genome shotgun (WGS) entry which is preliminary data.</text>
</comment>